<accession>A0A9Q9T0U5</accession>
<reference evidence="2" key="1">
    <citation type="submission" date="2022-09" db="EMBL/GenBank/DDBJ databases">
        <title>Emergence of IncN[pMLST15] plasmids harboring a novel non-Tn4401-elements driving KPC-2 carbapenem-resistance.</title>
        <authorList>
            <person name="Yao Y."/>
            <person name="Falgenhauer L."/>
            <person name="Falgenhauer J."/>
            <person name="Imirzalioglu C."/>
            <person name="Chakraborty T."/>
        </authorList>
    </citation>
    <scope>NUCLEOTIDE SEQUENCE</scope>
    <source>
        <strain evidence="2">NRZ-36387</strain>
        <plasmid evidence="2">pKA36387-KPC2</plasmid>
    </source>
</reference>
<dbReference type="AlphaFoldDB" id="A0A9Q9T0U5"/>
<dbReference type="EMBL" id="CP104947">
    <property type="protein sequence ID" value="UYA94015.1"/>
    <property type="molecule type" value="Genomic_DNA"/>
</dbReference>
<protein>
    <submittedName>
        <fullName evidence="2">Uncharacterized protein</fullName>
    </submittedName>
</protein>
<proteinExistence type="predicted"/>
<gene>
    <name evidence="2" type="ORF">KKS27_p00590</name>
</gene>
<evidence type="ECO:0000256" key="1">
    <source>
        <dbReference type="SAM" id="Phobius"/>
    </source>
</evidence>
<keyword evidence="1" id="KW-0472">Membrane</keyword>
<sequence>MKEENPKWPVIAIVAVFILFMTGMMCYGLIRDKREVLFHITNQFYGVNCEKSSGIAWVIKNDYRQDLTFHDYAVFCNDTGFSGKQINTGHEIQINKGVIYNALSGNKHQK</sequence>
<organism evidence="2">
    <name type="scientific">Klebsiella aerogenes</name>
    <name type="common">Enterobacter aerogenes</name>
    <dbReference type="NCBI Taxonomy" id="548"/>
    <lineage>
        <taxon>Bacteria</taxon>
        <taxon>Pseudomonadati</taxon>
        <taxon>Pseudomonadota</taxon>
        <taxon>Gammaproteobacteria</taxon>
        <taxon>Enterobacterales</taxon>
        <taxon>Enterobacteriaceae</taxon>
        <taxon>Klebsiella/Raoultella group</taxon>
        <taxon>Klebsiella</taxon>
    </lineage>
</organism>
<dbReference type="RefSeq" id="WP_001568083.1">
    <property type="nucleotide sequence ID" value="NZ_CP104947.1"/>
</dbReference>
<keyword evidence="1" id="KW-1133">Transmembrane helix</keyword>
<evidence type="ECO:0000313" key="2">
    <source>
        <dbReference type="EMBL" id="UYA94015.1"/>
    </source>
</evidence>
<keyword evidence="1" id="KW-0812">Transmembrane</keyword>
<geneLocation type="plasmid" evidence="2">
    <name>pKA36387-KPC2</name>
</geneLocation>
<feature type="transmembrane region" description="Helical" evidence="1">
    <location>
        <begin position="6"/>
        <end position="30"/>
    </location>
</feature>
<keyword evidence="2" id="KW-0614">Plasmid</keyword>
<name>A0A9Q9T0U5_KLEAE</name>